<evidence type="ECO:0000313" key="1">
    <source>
        <dbReference type="EMBL" id="AMJ98559.1"/>
    </source>
</evidence>
<dbReference type="GeneID" id="56269322"/>
<evidence type="ECO:0000313" key="2">
    <source>
        <dbReference type="Proteomes" id="UP000063991"/>
    </source>
</evidence>
<dbReference type="Proteomes" id="UP000063991">
    <property type="component" value="Chromosome"/>
</dbReference>
<accession>A0A126Q268</accession>
<reference evidence="1 2" key="1">
    <citation type="submission" date="2015-12" db="EMBL/GenBank/DDBJ databases">
        <authorList>
            <person name="Shamseldin A."/>
            <person name="Moawad H."/>
            <person name="Abd El-Rahim W.M."/>
            <person name="Sadowsky M.J."/>
        </authorList>
    </citation>
    <scope>NUCLEOTIDE SEQUENCE [LARGE SCALE GENOMIC DNA]</scope>
    <source>
        <strain evidence="1 2">D7</strain>
    </source>
</reference>
<dbReference type="RefSeq" id="WP_015068718.1">
    <property type="nucleotide sequence ID" value="NZ_CP014323.1"/>
</dbReference>
<protein>
    <submittedName>
        <fullName evidence="1">Uncharacterized protein</fullName>
    </submittedName>
</protein>
<proteinExistence type="predicted"/>
<dbReference type="OrthoDB" id="7031460at2"/>
<dbReference type="AlphaFoldDB" id="A0A126Q268"/>
<name>A0A126Q268_ALTMA</name>
<dbReference type="EMBL" id="CP014323">
    <property type="protein sequence ID" value="AMJ98559.1"/>
    <property type="molecule type" value="Genomic_DNA"/>
</dbReference>
<gene>
    <name evidence="1" type="ORF">AVL55_10485</name>
</gene>
<organism evidence="1 2">
    <name type="scientific">Alteromonas macleodii</name>
    <name type="common">Pseudoalteromonas macleodii</name>
    <dbReference type="NCBI Taxonomy" id="28108"/>
    <lineage>
        <taxon>Bacteria</taxon>
        <taxon>Pseudomonadati</taxon>
        <taxon>Pseudomonadota</taxon>
        <taxon>Gammaproteobacteria</taxon>
        <taxon>Alteromonadales</taxon>
        <taxon>Alteromonadaceae</taxon>
        <taxon>Alteromonas/Salinimonas group</taxon>
        <taxon>Alteromonas</taxon>
    </lineage>
</organism>
<sequence>MFTAFGTRYHAPVYRLDSGKNASWSSLDSSKFDTALQKELRIFILRKAFSMGVKDRVDLKVGETDNFFHHEFLSGWPHTLWKEAYLRGVSDTPIKVATVA</sequence>